<keyword evidence="1" id="KW-0812">Transmembrane</keyword>
<accession>A0A4P6M2X5</accession>
<keyword evidence="1" id="KW-1133">Transmembrane helix</keyword>
<organism evidence="2 3">
    <name type="scientific">Blautia producta</name>
    <dbReference type="NCBI Taxonomy" id="33035"/>
    <lineage>
        <taxon>Bacteria</taxon>
        <taxon>Bacillati</taxon>
        <taxon>Bacillota</taxon>
        <taxon>Clostridia</taxon>
        <taxon>Lachnospirales</taxon>
        <taxon>Lachnospiraceae</taxon>
        <taxon>Blautia</taxon>
    </lineage>
</organism>
<dbReference type="AlphaFoldDB" id="A0A4P6M2X5"/>
<dbReference type="Proteomes" id="UP000289794">
    <property type="component" value="Chromosome"/>
</dbReference>
<feature type="transmembrane region" description="Helical" evidence="1">
    <location>
        <begin position="20"/>
        <end position="38"/>
    </location>
</feature>
<sequence>MKKMDEMDRNIRLRSEELGFKAAVLILAVWVLIESWRNFSGDGISNQIPMLVLAAVLCVQGFSEMLMKRKMISGDEEYREPNKFLWSIIFVIAIIAIIITIGFYLL</sequence>
<feature type="transmembrane region" description="Helical" evidence="1">
    <location>
        <begin position="44"/>
        <end position="63"/>
    </location>
</feature>
<protein>
    <submittedName>
        <fullName evidence="2">Uncharacterized protein</fullName>
    </submittedName>
</protein>
<dbReference type="EMBL" id="CP035945">
    <property type="protein sequence ID" value="QBE99454.1"/>
    <property type="molecule type" value="Genomic_DNA"/>
</dbReference>
<evidence type="ECO:0000313" key="2">
    <source>
        <dbReference type="EMBL" id="QBE99454.1"/>
    </source>
</evidence>
<name>A0A4P6M2X5_9FIRM</name>
<dbReference type="RefSeq" id="WP_115623218.1">
    <property type="nucleotide sequence ID" value="NZ_AP031439.1"/>
</dbReference>
<feature type="transmembrane region" description="Helical" evidence="1">
    <location>
        <begin position="84"/>
        <end position="105"/>
    </location>
</feature>
<dbReference type="KEGG" id="bpro:PMF13cell1_05030"/>
<keyword evidence="1" id="KW-0472">Membrane</keyword>
<evidence type="ECO:0000256" key="1">
    <source>
        <dbReference type="SAM" id="Phobius"/>
    </source>
</evidence>
<evidence type="ECO:0000313" key="3">
    <source>
        <dbReference type="Proteomes" id="UP000289794"/>
    </source>
</evidence>
<reference evidence="2 3" key="1">
    <citation type="submission" date="2019-01" db="EMBL/GenBank/DDBJ databases">
        <title>PMF-metabolizing Aryl O-demethylase.</title>
        <authorList>
            <person name="Kim M."/>
        </authorList>
    </citation>
    <scope>NUCLEOTIDE SEQUENCE [LARGE SCALE GENOMIC DNA]</scope>
    <source>
        <strain evidence="2 3">PMF1</strain>
    </source>
</reference>
<gene>
    <name evidence="2" type="ORF">PMF13cell1_05030</name>
</gene>
<proteinExistence type="predicted"/>